<dbReference type="GeneID" id="87104280"/>
<name>Q82VI9_NITEU</name>
<dbReference type="HOGENOM" id="CLU_050192_0_0_4"/>
<feature type="transmembrane region" description="Helical" evidence="1">
    <location>
        <begin position="97"/>
        <end position="114"/>
    </location>
</feature>
<dbReference type="InterPro" id="IPR012373">
    <property type="entry name" value="Ferrdict_sens_TM"/>
</dbReference>
<dbReference type="GO" id="GO:0016989">
    <property type="term" value="F:sigma factor antagonist activity"/>
    <property type="evidence" value="ECO:0007669"/>
    <property type="project" value="TreeGrafter"/>
</dbReference>
<dbReference type="PIRSF" id="PIRSF018266">
    <property type="entry name" value="FecR"/>
    <property type="match status" value="1"/>
</dbReference>
<dbReference type="Proteomes" id="UP000001416">
    <property type="component" value="Chromosome"/>
</dbReference>
<organism evidence="4 5">
    <name type="scientific">Nitrosomonas europaea (strain ATCC 19718 / CIP 103999 / KCTC 2705 / NBRC 14298)</name>
    <dbReference type="NCBI Taxonomy" id="228410"/>
    <lineage>
        <taxon>Bacteria</taxon>
        <taxon>Pseudomonadati</taxon>
        <taxon>Pseudomonadota</taxon>
        <taxon>Betaproteobacteria</taxon>
        <taxon>Nitrosomonadales</taxon>
        <taxon>Nitrosomonadaceae</taxon>
        <taxon>Nitrosomonas</taxon>
    </lineage>
</organism>
<dbReference type="InterPro" id="IPR032623">
    <property type="entry name" value="FecR_N"/>
</dbReference>
<feature type="domain" description="FecR N-terminal" evidence="3">
    <location>
        <begin position="13"/>
        <end position="56"/>
    </location>
</feature>
<dbReference type="InterPro" id="IPR006860">
    <property type="entry name" value="FecR"/>
</dbReference>
<dbReference type="OrthoDB" id="1100567at2"/>
<sequence>MPEKQPIPDDIAEQAADWIVRLTAGDATEREQAQSGFEVWKKQHPLHAEAAASLQQVIGRVNEVRATTHGNPEPAHAALKAALAEGNRSRRRFRKTVATLVVACALLLPAWQLLQIYPPAYLMADLRTTTGQWQTHDLPDGTRITLNSISAVNLHFDIERRILELIKGEILVDVAQDTDRPFLIETAEGSIQALGTRFVVDRHEQTTTLTMLESKVSVQTAEQRAEHSHESTLVQAGERIHITAQGVSAIETIDTRTISDAWQYRHLVVQNRPLTEVLDELNRHRRGHILYDRAQLQGIDMAVVLPLDDTDRALQLLVDSLPMIRIRTLTPYLVLVDLAPASE</sequence>
<dbReference type="PhylomeDB" id="Q82VI9"/>
<evidence type="ECO:0000313" key="5">
    <source>
        <dbReference type="Proteomes" id="UP000001416"/>
    </source>
</evidence>
<proteinExistence type="predicted"/>
<evidence type="ECO:0000259" key="2">
    <source>
        <dbReference type="Pfam" id="PF04773"/>
    </source>
</evidence>
<keyword evidence="1" id="KW-1133">Transmembrane helix</keyword>
<dbReference type="PANTHER" id="PTHR30273:SF2">
    <property type="entry name" value="PROTEIN FECR"/>
    <property type="match status" value="1"/>
</dbReference>
<dbReference type="PANTHER" id="PTHR30273">
    <property type="entry name" value="PERIPLASMIC SIGNAL SENSOR AND SIGMA FACTOR ACTIVATOR FECR-RELATED"/>
    <property type="match status" value="1"/>
</dbReference>
<keyword evidence="1" id="KW-0472">Membrane</keyword>
<dbReference type="Gene3D" id="2.60.120.1440">
    <property type="match status" value="1"/>
</dbReference>
<dbReference type="Pfam" id="PF16220">
    <property type="entry name" value="DUF4880"/>
    <property type="match status" value="1"/>
</dbReference>
<gene>
    <name evidence="4" type="ordered locus">NE1095</name>
</gene>
<evidence type="ECO:0000313" key="4">
    <source>
        <dbReference type="EMBL" id="CAD85006.1"/>
    </source>
</evidence>
<dbReference type="DNASU" id="1082037"/>
<dbReference type="Pfam" id="PF04773">
    <property type="entry name" value="FecR"/>
    <property type="match status" value="1"/>
</dbReference>
<dbReference type="STRING" id="228410.NE1095"/>
<feature type="domain" description="FecR protein" evidence="2">
    <location>
        <begin position="125"/>
        <end position="216"/>
    </location>
</feature>
<dbReference type="AlphaFoldDB" id="Q82VI9"/>
<reference evidence="4 5" key="1">
    <citation type="journal article" date="2003" name="J. Bacteriol.">
        <title>Complete genome sequence of the ammonia-oxidizing bacterium and obligate chemolithoautotroph Nitrosomonas europaea.</title>
        <authorList>
            <person name="Chain P."/>
            <person name="Lamerdin J."/>
            <person name="Larimer F."/>
            <person name="Regala W."/>
            <person name="Land M."/>
            <person name="Hauser L."/>
            <person name="Hooper A."/>
            <person name="Klotz M."/>
            <person name="Norton J."/>
            <person name="Sayavedra-Soto L."/>
            <person name="Arciero D."/>
            <person name="Hommes N."/>
            <person name="Whittaker M."/>
            <person name="Arp D."/>
        </authorList>
    </citation>
    <scope>NUCLEOTIDE SEQUENCE [LARGE SCALE GENOMIC DNA]</scope>
    <source>
        <strain evidence="5">ATCC 19718 / CIP 103999 / KCTC 2705 / NBRC 14298</strain>
    </source>
</reference>
<keyword evidence="5" id="KW-1185">Reference proteome</keyword>
<dbReference type="RefSeq" id="WP_011111692.1">
    <property type="nucleotide sequence ID" value="NC_004757.1"/>
</dbReference>
<dbReference type="eggNOG" id="COG3712">
    <property type="taxonomic scope" value="Bacteria"/>
</dbReference>
<dbReference type="EMBL" id="AL954747">
    <property type="protein sequence ID" value="CAD85006.1"/>
    <property type="molecule type" value="Genomic_DNA"/>
</dbReference>
<dbReference type="KEGG" id="neu:NE1095"/>
<evidence type="ECO:0000256" key="1">
    <source>
        <dbReference type="SAM" id="Phobius"/>
    </source>
</evidence>
<evidence type="ECO:0000259" key="3">
    <source>
        <dbReference type="Pfam" id="PF16220"/>
    </source>
</evidence>
<accession>Q82VI9</accession>
<protein>
    <submittedName>
        <fullName evidence="4">Putative transmembrane sensor</fullName>
    </submittedName>
</protein>
<keyword evidence="1 4" id="KW-0812">Transmembrane</keyword>